<evidence type="ECO:0000313" key="7">
    <source>
        <dbReference type="EMBL" id="MCS4120989.1"/>
    </source>
</evidence>
<dbReference type="OMA" id="VENMMGG"/>
<dbReference type="Proteomes" id="UP001155034">
    <property type="component" value="Unassembled WGS sequence"/>
</dbReference>
<evidence type="ECO:0000313" key="6">
    <source>
        <dbReference type="EMBL" id="MCS4035112.1"/>
    </source>
</evidence>
<dbReference type="EMBL" id="JANTYZ010000004">
    <property type="protein sequence ID" value="MCS3865280.1"/>
    <property type="molecule type" value="Genomic_DNA"/>
</dbReference>
<name>A0A840DH37_9BACT</name>
<dbReference type="GO" id="GO:0005506">
    <property type="term" value="F:iron ion binding"/>
    <property type="evidence" value="ECO:0007669"/>
    <property type="project" value="TreeGrafter"/>
</dbReference>
<dbReference type="EMBL" id="JANUBF010000001">
    <property type="protein sequence ID" value="MCS4035112.1"/>
    <property type="molecule type" value="Genomic_DNA"/>
</dbReference>
<dbReference type="Proteomes" id="UP001155010">
    <property type="component" value="Unassembled WGS sequence"/>
</dbReference>
<dbReference type="GO" id="GO:0051537">
    <property type="term" value="F:2 iron, 2 sulfur cluster binding"/>
    <property type="evidence" value="ECO:0007669"/>
    <property type="project" value="UniProtKB-ARBA"/>
</dbReference>
<dbReference type="NCBIfam" id="TIGR00049">
    <property type="entry name" value="iron-sulfur cluster assembly accessory protein"/>
    <property type="match status" value="1"/>
</dbReference>
<dbReference type="EMBL" id="JANUBB010000010">
    <property type="protein sequence ID" value="MCS3952586.1"/>
    <property type="molecule type" value="Genomic_DNA"/>
</dbReference>
<comment type="caution">
    <text evidence="3">The sequence shown here is derived from an EMBL/GenBank/DDBJ whole genome shotgun (WGS) entry which is preliminary data.</text>
</comment>
<dbReference type="InterPro" id="IPR017870">
    <property type="entry name" value="FeS_cluster_insertion_CS"/>
</dbReference>
<proteinExistence type="predicted"/>
<dbReference type="Pfam" id="PF01521">
    <property type="entry name" value="Fe-S_biosyn"/>
    <property type="match status" value="1"/>
</dbReference>
<dbReference type="SUPFAM" id="SSF89360">
    <property type="entry name" value="HesB-like domain"/>
    <property type="match status" value="1"/>
</dbReference>
<dbReference type="PROSITE" id="PS01152">
    <property type="entry name" value="HESB"/>
    <property type="match status" value="1"/>
</dbReference>
<dbReference type="EMBL" id="JANUBL010000002">
    <property type="protein sequence ID" value="MCS4120989.1"/>
    <property type="molecule type" value="Genomic_DNA"/>
</dbReference>
<reference evidence="3" key="1">
    <citation type="submission" date="2022-08" db="EMBL/GenBank/DDBJ databases">
        <title>Genomic Encyclopedia of Type Strains, Phase V (KMG-V): Genome sequencing to study the core and pangenomes of soil and plant-associated prokaryotes.</title>
        <authorList>
            <person name="Whitman W."/>
        </authorList>
    </citation>
    <scope>NUCLEOTIDE SEQUENCE</scope>
    <source>
        <strain evidence="2">0</strain>
        <strain evidence="4">SP2016B</strain>
        <strain evidence="5">SP2017</strain>
        <strain evidence="8">SP3002</strain>
        <strain evidence="6">SP3012</strain>
        <strain evidence="7">SP3026</strain>
        <strain evidence="3">SP3049</strain>
    </source>
</reference>
<sequence length="110" mass="11926">MTISITDRALDQIESVASNEEVDLGETLLRVAVVPGGCSGLTYDLGWETTVKDDDEVEEHDGVPVVFDKKTRLYLDGSELDFTHGLNGDGFHFSNPQASRECACGESFGV</sequence>
<feature type="domain" description="Core" evidence="1">
    <location>
        <begin position="1"/>
        <end position="105"/>
    </location>
</feature>
<dbReference type="InterPro" id="IPR035903">
    <property type="entry name" value="HesB-like_dom_sf"/>
</dbReference>
<protein>
    <submittedName>
        <fullName evidence="3">Iron-sulfur cluster assembly protein</fullName>
    </submittedName>
</protein>
<dbReference type="RefSeq" id="WP_011404140.1">
    <property type="nucleotide sequence ID" value="NZ_CALTRV010000001.1"/>
</dbReference>
<evidence type="ECO:0000313" key="8">
    <source>
        <dbReference type="EMBL" id="MCS4156601.1"/>
    </source>
</evidence>
<dbReference type="PANTHER" id="PTHR43011:SF1">
    <property type="entry name" value="IRON-SULFUR CLUSTER ASSEMBLY 2 HOMOLOG, MITOCHONDRIAL"/>
    <property type="match status" value="1"/>
</dbReference>
<dbReference type="Proteomes" id="UP001155027">
    <property type="component" value="Unassembled WGS sequence"/>
</dbReference>
<evidence type="ECO:0000313" key="5">
    <source>
        <dbReference type="EMBL" id="MCS3952586.1"/>
    </source>
</evidence>
<dbReference type="InterPro" id="IPR016092">
    <property type="entry name" value="ATAP"/>
</dbReference>
<dbReference type="GO" id="GO:0016226">
    <property type="term" value="P:iron-sulfur cluster assembly"/>
    <property type="evidence" value="ECO:0007669"/>
    <property type="project" value="InterPro"/>
</dbReference>
<dbReference type="GO" id="GO:0051539">
    <property type="term" value="F:4 iron, 4 sulfur cluster binding"/>
    <property type="evidence" value="ECO:0007669"/>
    <property type="project" value="TreeGrafter"/>
</dbReference>
<dbReference type="EMBL" id="JANTZM010000002">
    <property type="protein sequence ID" value="MCS4156601.1"/>
    <property type="molecule type" value="Genomic_DNA"/>
</dbReference>
<dbReference type="GeneID" id="83728300"/>
<dbReference type="AlphaFoldDB" id="A0A840DH37"/>
<gene>
    <name evidence="7" type="ORF">GGP45_001331</name>
    <name evidence="3" type="ORF">GGP61_000518</name>
    <name evidence="2" type="ORF">GGP71_000599</name>
    <name evidence="4" type="ORF">GGP82_001834</name>
    <name evidence="5" type="ORF">GGP83_002558</name>
    <name evidence="8" type="ORF">GGP99_000538</name>
    <name evidence="6" type="ORF">GGQ01_000153</name>
</gene>
<dbReference type="EMBL" id="JANUAU010000002">
    <property type="protein sequence ID" value="MCS3676692.1"/>
    <property type="molecule type" value="Genomic_DNA"/>
</dbReference>
<dbReference type="InterPro" id="IPR000361">
    <property type="entry name" value="ATAP_core_dom"/>
</dbReference>
<accession>A0A840DH37</accession>
<evidence type="ECO:0000313" key="2">
    <source>
        <dbReference type="EMBL" id="MCS3676692.1"/>
    </source>
</evidence>
<dbReference type="PANTHER" id="PTHR43011">
    <property type="entry name" value="IRON-SULFUR CLUSTER ASSEMBLY 2 HOMOLOG, MITOCHONDRIAL"/>
    <property type="match status" value="1"/>
</dbReference>
<dbReference type="Proteomes" id="UP001155144">
    <property type="component" value="Unassembled WGS sequence"/>
</dbReference>
<dbReference type="Gene3D" id="2.60.300.12">
    <property type="entry name" value="HesB-like domain"/>
    <property type="match status" value="1"/>
</dbReference>
<evidence type="ECO:0000313" key="4">
    <source>
        <dbReference type="EMBL" id="MCS3865280.1"/>
    </source>
</evidence>
<evidence type="ECO:0000259" key="1">
    <source>
        <dbReference type="Pfam" id="PF01521"/>
    </source>
</evidence>
<evidence type="ECO:0000313" key="9">
    <source>
        <dbReference type="Proteomes" id="UP001155057"/>
    </source>
</evidence>
<evidence type="ECO:0000313" key="3">
    <source>
        <dbReference type="EMBL" id="MCS3708923.1"/>
    </source>
</evidence>
<dbReference type="Proteomes" id="UP001155110">
    <property type="component" value="Unassembled WGS sequence"/>
</dbReference>
<organism evidence="3 9">
    <name type="scientific">Salinibacter ruber</name>
    <dbReference type="NCBI Taxonomy" id="146919"/>
    <lineage>
        <taxon>Bacteria</taxon>
        <taxon>Pseudomonadati</taxon>
        <taxon>Rhodothermota</taxon>
        <taxon>Rhodothermia</taxon>
        <taxon>Rhodothermales</taxon>
        <taxon>Salinibacteraceae</taxon>
        <taxon>Salinibacter</taxon>
    </lineage>
</organism>
<dbReference type="Proteomes" id="UP001155040">
    <property type="component" value="Unassembled WGS sequence"/>
</dbReference>
<dbReference type="Proteomes" id="UP001155057">
    <property type="component" value="Unassembled WGS sequence"/>
</dbReference>
<dbReference type="EMBL" id="JANUAE010000002">
    <property type="protein sequence ID" value="MCS3708923.1"/>
    <property type="molecule type" value="Genomic_DNA"/>
</dbReference>